<dbReference type="GO" id="GO:0043023">
    <property type="term" value="F:ribosomal large subunit binding"/>
    <property type="evidence" value="ECO:0007669"/>
    <property type="project" value="TreeGrafter"/>
</dbReference>
<dbReference type="Pfam" id="PF13639">
    <property type="entry name" value="zf-RING_2"/>
    <property type="match status" value="1"/>
</dbReference>
<evidence type="ECO:0000256" key="9">
    <source>
        <dbReference type="ARBA" id="ARBA00022723"/>
    </source>
</evidence>
<dbReference type="EMBL" id="BROQ01000024">
    <property type="protein sequence ID" value="GKZ19947.1"/>
    <property type="molecule type" value="Genomic_DNA"/>
</dbReference>
<dbReference type="Proteomes" id="UP001143548">
    <property type="component" value="Unassembled WGS sequence"/>
</dbReference>
<keyword evidence="12 16" id="KW-0833">Ubl conjugation pathway</keyword>
<dbReference type="Gene3D" id="3.30.40.10">
    <property type="entry name" value="Zinc/RING finger domain, C3HC4 (zinc finger)"/>
    <property type="match status" value="1"/>
</dbReference>
<evidence type="ECO:0000256" key="11">
    <source>
        <dbReference type="ARBA" id="ARBA00022771"/>
    </source>
</evidence>
<keyword evidence="13 16" id="KW-0862">Zinc</keyword>
<dbReference type="GO" id="GO:0008270">
    <property type="term" value="F:zinc ion binding"/>
    <property type="evidence" value="ECO:0007669"/>
    <property type="project" value="UniProtKB-KW"/>
</dbReference>
<feature type="domain" description="RING-type" evidence="17">
    <location>
        <begin position="1533"/>
        <end position="1579"/>
    </location>
</feature>
<evidence type="ECO:0000256" key="7">
    <source>
        <dbReference type="ARBA" id="ARBA00022490"/>
    </source>
</evidence>
<dbReference type="InterPro" id="IPR013083">
    <property type="entry name" value="Znf_RING/FYVE/PHD"/>
</dbReference>
<dbReference type="InterPro" id="IPR054477">
    <property type="entry name" value="LTN1_E3_ligase_6th"/>
</dbReference>
<proteinExistence type="inferred from homology"/>
<dbReference type="GO" id="GO:1990112">
    <property type="term" value="C:RQC complex"/>
    <property type="evidence" value="ECO:0007669"/>
    <property type="project" value="UniProtKB-UniRule"/>
</dbReference>
<dbReference type="EC" id="2.3.2.27" evidence="5 16"/>
<dbReference type="CDD" id="cd16491">
    <property type="entry name" value="RING-CH-C4HC3_LTN1"/>
    <property type="match status" value="1"/>
</dbReference>
<evidence type="ECO:0000313" key="18">
    <source>
        <dbReference type="EMBL" id="GKZ19947.1"/>
    </source>
</evidence>
<dbReference type="PROSITE" id="PS50089">
    <property type="entry name" value="ZF_RING_2"/>
    <property type="match status" value="1"/>
</dbReference>
<comment type="subunit">
    <text evidence="16">Component of the ribosome quality control complex (RQC).</text>
</comment>
<keyword evidence="7" id="KW-0963">Cytoplasm</keyword>
<keyword evidence="10" id="KW-0677">Repeat</keyword>
<dbReference type="InterPro" id="IPR039795">
    <property type="entry name" value="LTN1/Rkr1"/>
</dbReference>
<keyword evidence="9 16" id="KW-0479">Metal-binding</keyword>
<dbReference type="GO" id="GO:0005829">
    <property type="term" value="C:cytosol"/>
    <property type="evidence" value="ECO:0007669"/>
    <property type="project" value="UniProtKB-SubCell"/>
</dbReference>
<accession>A0A9W5YPZ9</accession>
<dbReference type="SMART" id="SM01197">
    <property type="entry name" value="FANCL_C"/>
    <property type="match status" value="1"/>
</dbReference>
<evidence type="ECO:0000256" key="5">
    <source>
        <dbReference type="ARBA" id="ARBA00012483"/>
    </source>
</evidence>
<evidence type="ECO:0000256" key="14">
    <source>
        <dbReference type="ARBA" id="ARBA00055150"/>
    </source>
</evidence>
<evidence type="ECO:0000256" key="8">
    <source>
        <dbReference type="ARBA" id="ARBA00022679"/>
    </source>
</evidence>
<comment type="catalytic activity">
    <reaction evidence="1 16">
        <text>S-ubiquitinyl-[E2 ubiquitin-conjugating enzyme]-L-cysteine + [acceptor protein]-L-lysine = [E2 ubiquitin-conjugating enzyme]-L-cysteine + N(6)-ubiquitinyl-[acceptor protein]-L-lysine.</text>
        <dbReference type="EC" id="2.3.2.27"/>
    </reaction>
</comment>
<dbReference type="FunFam" id="3.30.40.10:FF:000038">
    <property type="entry name" value="E3 ubiquitin-protein ligase listerin"/>
    <property type="match status" value="1"/>
</dbReference>
<dbReference type="Pfam" id="PF22999">
    <property type="entry name" value="LTN1_E3_ligase_6th"/>
    <property type="match status" value="1"/>
</dbReference>
<dbReference type="SMART" id="SM00744">
    <property type="entry name" value="RINGv"/>
    <property type="match status" value="1"/>
</dbReference>
<evidence type="ECO:0000256" key="4">
    <source>
        <dbReference type="ARBA" id="ARBA00007997"/>
    </source>
</evidence>
<dbReference type="InterPro" id="IPR054476">
    <property type="entry name" value="Ltn1_N"/>
</dbReference>
<keyword evidence="11 15" id="KW-0863">Zinc-finger</keyword>
<protein>
    <recommendedName>
        <fullName evidence="6 16">E3 ubiquitin-protein ligase listerin</fullName>
        <ecNumber evidence="5 16">2.3.2.27</ecNumber>
    </recommendedName>
    <alternativeName>
        <fullName evidence="16">RING-type E3 ubiquitin transferase listerin</fullName>
    </alternativeName>
</protein>
<evidence type="ECO:0000256" key="6">
    <source>
        <dbReference type="ARBA" id="ARBA00017157"/>
    </source>
</evidence>
<evidence type="ECO:0000313" key="19">
    <source>
        <dbReference type="Proteomes" id="UP001143548"/>
    </source>
</evidence>
<evidence type="ECO:0000256" key="16">
    <source>
        <dbReference type="RuleBase" id="RU367090"/>
    </source>
</evidence>
<dbReference type="SUPFAM" id="SSF48371">
    <property type="entry name" value="ARM repeat"/>
    <property type="match status" value="1"/>
</dbReference>
<dbReference type="SUPFAM" id="SSF57850">
    <property type="entry name" value="RING/U-box"/>
    <property type="match status" value="1"/>
</dbReference>
<comment type="pathway">
    <text evidence="3 16">Protein modification; protein ubiquitination.</text>
</comment>
<dbReference type="Pfam" id="PF23009">
    <property type="entry name" value="UBC_like"/>
    <property type="match status" value="1"/>
</dbReference>
<organism evidence="18 19">
    <name type="scientific">Aspergillus brasiliensis</name>
    <dbReference type="NCBI Taxonomy" id="319629"/>
    <lineage>
        <taxon>Eukaryota</taxon>
        <taxon>Fungi</taxon>
        <taxon>Dikarya</taxon>
        <taxon>Ascomycota</taxon>
        <taxon>Pezizomycotina</taxon>
        <taxon>Eurotiomycetes</taxon>
        <taxon>Eurotiomycetidae</taxon>
        <taxon>Eurotiales</taxon>
        <taxon>Aspergillaceae</taxon>
        <taxon>Aspergillus</taxon>
        <taxon>Aspergillus subgen. Circumdati</taxon>
    </lineage>
</organism>
<evidence type="ECO:0000256" key="1">
    <source>
        <dbReference type="ARBA" id="ARBA00000900"/>
    </source>
</evidence>
<comment type="function">
    <text evidence="14">E3 ubiquitin-protein ligase component of the ribosome quality control complex (RQC), a ribosome-associated complex that mediates ubiquitination and extraction of incompletely synthesized nascent chains for proteasomal degradation. Mediates ubiquitination of proteins derived from mRNAs lacking stop codons (non-stop proteins) and other translation arrest products induced by poly-lysine sequences and tandem rare codons. Ubiquitination leads to CDC48 recruitment for extraction and degradation of the incomplete translation product. May indirectly play a role in chromatin function and transcription.</text>
</comment>
<evidence type="ECO:0000259" key="17">
    <source>
        <dbReference type="PROSITE" id="PS50089"/>
    </source>
</evidence>
<dbReference type="InterPro" id="IPR054478">
    <property type="entry name" value="LTN1_UBC"/>
</dbReference>
<evidence type="ECO:0000256" key="2">
    <source>
        <dbReference type="ARBA" id="ARBA00004514"/>
    </source>
</evidence>
<dbReference type="GO" id="GO:1990116">
    <property type="term" value="P:ribosome-associated ubiquitin-dependent protein catabolic process"/>
    <property type="evidence" value="ECO:0007669"/>
    <property type="project" value="UniProtKB-UniRule"/>
</dbReference>
<reference evidence="18" key="1">
    <citation type="submission" date="2022-07" db="EMBL/GenBank/DDBJ databases">
        <title>Taxonomy of Aspergillus series Nigri: significant species reduction supported by multi-species coalescent approaches.</title>
        <authorList>
            <person name="Bian C."/>
            <person name="Kusuya Y."/>
            <person name="Sklenar F."/>
            <person name="D'hooge E."/>
            <person name="Yaguchi T."/>
            <person name="Takahashi H."/>
            <person name="Hubka V."/>
        </authorList>
    </citation>
    <scope>NUCLEOTIDE SEQUENCE</scope>
    <source>
        <strain evidence="18">CBS 733.88</strain>
    </source>
</reference>
<comment type="similarity">
    <text evidence="4 16">Belongs to the LTN1 family.</text>
</comment>
<evidence type="ECO:0000256" key="13">
    <source>
        <dbReference type="ARBA" id="ARBA00022833"/>
    </source>
</evidence>
<comment type="subcellular location">
    <subcellularLocation>
        <location evidence="2">Cytoplasm</location>
        <location evidence="2">Cytosol</location>
    </subcellularLocation>
</comment>
<dbReference type="Pfam" id="PF22958">
    <property type="entry name" value="Ltn1_1st"/>
    <property type="match status" value="1"/>
</dbReference>
<dbReference type="InterPro" id="IPR016024">
    <property type="entry name" value="ARM-type_fold"/>
</dbReference>
<dbReference type="InterPro" id="IPR011016">
    <property type="entry name" value="Znf_RING-CH"/>
</dbReference>
<evidence type="ECO:0000256" key="10">
    <source>
        <dbReference type="ARBA" id="ARBA00022737"/>
    </source>
</evidence>
<dbReference type="PANTHER" id="PTHR12389">
    <property type="entry name" value="ZINC FINGER PROTEIN 294"/>
    <property type="match status" value="1"/>
</dbReference>
<evidence type="ECO:0000256" key="12">
    <source>
        <dbReference type="ARBA" id="ARBA00022786"/>
    </source>
</evidence>
<sequence>MSKKFKSQASSSRAAASTFGGFGGFSGTFSSQGKEPSSLTYVAEPPDLSRISEAQLAIAFKNFLKKDEVTRTRALDDLREHVASVESRSGTLDDGFLEAWSALESFTRVFSTDEKRSGVWKVYQSAILEFVDDVILQQTALTLSDERTVKPDDAEAKYARVAGTALLLFNRVLGHSTHEDLQKDLPTIETLLCSKSLWALSYHDDPFVRKSLYILTRSAVSKEPEELDWKLISAALIGKALHSPQLGSATELSETILRATSARPQLWTEDYSGKSSPSKRLLQYIQKGSQSGLSSFWPNLCQLLQTIPFETLAKIDSQSTSDTTLRLSSAVVLTESFQEGLTSRDEPRQNRAVGWKAYIDTSMWLAHRLVEDDRVRFLQERLAPLVMQHVNPEQDRPQWTLPGPAAESICTDCLVAVTAKGYKAVIEQLWTKMSDDLLEAVKLSSPEQSKDFKSSQDAVCVQAERLLALEALLISRLHDTAHETGIVEVFKNTGLTLLDNCLEVLRSRNGKPYGAAAVVEEIVRKVPQIAQGSQSLLSFVQEDAPELLASPSADRLVSIIMSCRSWEGFGPSFERVVERVAQSVPESSNVHAVQKLLSTLDFQEVGDKSGLVSLVMRALDQACKGSDLHWSIVVAVLQNHTSHGQLTDSIFLSIVDALSEESKVFDTLHGLSRISSSVPSAVRNFQSGGQGSKLPGKLLFLTESSDEEVASLAESLSKTLKESVVSETSAKSSFEILQHQFKDVNEMSLSVESMLGIAEELLQNVAPADIGKVAKDILPSRQAWEDSLGPFLELPPRLSAAVTSPLAGTVHLVDRSVSDAFRERYARIPRDSHNCSSAFRLAFYTVRILSSFDIVEHLDTEELETLFYNIPLTVQLIDDDLSVQNCNGITGITHPEQREEYMEIVSDGRKAVNDWAQLHKQNEAAKGQTVGSLLSTFWTSQIEKLDGLSPLDYQVGVAFVKIMEAVDSSSKSRPTEEVTQLCRDMRKANAIRSASWVAVLRNAILSNPAGTRLCNEFVADSTGLKPNEESKDGLRKLVLLNLLLTGEEEVATSIPTQRLVFLIKHLIQCLQSEDASLSIKAEIFQVLAVMLPNLQEIYGSHWEDCMDILATTWQETGGSDEAIPALLSSFRLFARLQSIAGDEESNDDVKDAWSDRKNTLFNSLTSTLQKFGECVGYTVIRLCADQADSSTTFHQPRDVAVDMLCRFFNVIPVDHLEDASKFFPLITAQSPAVQRAAYTVLHRYIPSVQEQVSFDVALSKTTVGLPDELMSLLLEAPTIEGVNAAYGDDRMWAELRSYLLSWKVVFDHFVNASLTLQENYVASIKDNESLSPLLEFMFDFLQRSGGKMVDASRFDIRSFELDQSESAEKEIQWLLVHLYFLCLRHLANMTKGWWLDTKKRIKGPVESWTEKFISPLVIEDSLRGVTEWTSTQDPNEERALNVKISPKTAEIIASIPVDEESPPVALSLSLPPAYPLQPALVVSRSRVLVDEKKWRSWLLTIQGVIMFANGNLVDGLLAFRKNVQGALKGQSECAICYSVISTDMQTPNKRCATCKNTFHSVCLFRWFKSSNQSTCPLCRNNFVYV</sequence>
<dbReference type="SMART" id="SM00184">
    <property type="entry name" value="RING"/>
    <property type="match status" value="1"/>
</dbReference>
<gene>
    <name evidence="18" type="ORF">AbraCBS73388_005061</name>
</gene>
<dbReference type="PANTHER" id="PTHR12389:SF0">
    <property type="entry name" value="E3 UBIQUITIN-PROTEIN LIGASE LISTERIN"/>
    <property type="match status" value="1"/>
</dbReference>
<name>A0A9W5YPZ9_9EURO</name>
<dbReference type="InterPro" id="IPR001841">
    <property type="entry name" value="Znf_RING"/>
</dbReference>
<keyword evidence="8 16" id="KW-0808">Transferase</keyword>
<dbReference type="InterPro" id="IPR039804">
    <property type="entry name" value="RING-CH-C4HC3_LTN1"/>
</dbReference>
<dbReference type="GO" id="GO:0061630">
    <property type="term" value="F:ubiquitin protein ligase activity"/>
    <property type="evidence" value="ECO:0007669"/>
    <property type="project" value="UniProtKB-UniRule"/>
</dbReference>
<comment type="caution">
    <text evidence="18">The sequence shown here is derived from an EMBL/GenBank/DDBJ whole genome shotgun (WGS) entry which is preliminary data.</text>
</comment>
<dbReference type="GO" id="GO:0072344">
    <property type="term" value="P:rescue of stalled ribosome"/>
    <property type="evidence" value="ECO:0007669"/>
    <property type="project" value="UniProtKB-UniRule"/>
</dbReference>
<comment type="function">
    <text evidence="16">E3 ubiquitin-protein ligase. Component of the ribosome quality control complex (RQC), a ribosome-associated complex that mediates ubiquitination and extraction of incompletely synthesized nascent chains for proteasomal degradation.</text>
</comment>
<evidence type="ECO:0000256" key="3">
    <source>
        <dbReference type="ARBA" id="ARBA00004906"/>
    </source>
</evidence>
<evidence type="ECO:0000256" key="15">
    <source>
        <dbReference type="PROSITE-ProRule" id="PRU00175"/>
    </source>
</evidence>